<evidence type="ECO:0000256" key="1">
    <source>
        <dbReference type="SAM" id="Phobius"/>
    </source>
</evidence>
<dbReference type="Proteomes" id="UP000032578">
    <property type="component" value="Unassembled WGS sequence"/>
</dbReference>
<accession>A0A0D7WBI4</accession>
<sequence>MSETFKTLARFQYSTEAQIIKGRLEAEGINVFLFDNITIDTDPLVSNAIGGVKLKVLSSQFNEALTILNSIKKYSTDEAGNNIKCPKCNSEKVELFSTIKSLKSFFAFIFSLLTNLLVLNLPVYTKHLYKCEDCNHEFDTES</sequence>
<proteinExistence type="predicted"/>
<keyword evidence="1" id="KW-1133">Transmembrane helix</keyword>
<dbReference type="AlphaFoldDB" id="A0A0D7WBI4"/>
<dbReference type="STRING" id="1435349.PW52_04795"/>
<comment type="caution">
    <text evidence="3">The sequence shown here is derived from an EMBL/GenBank/DDBJ whole genome shotgun (WGS) entry which is preliminary data.</text>
</comment>
<protein>
    <recommendedName>
        <fullName evidence="2">DUF2007 domain-containing protein</fullName>
    </recommendedName>
</protein>
<organism evidence="3 4">
    <name type="scientific">Neotamlana sedimentorum</name>
    <dbReference type="NCBI Taxonomy" id="1435349"/>
    <lineage>
        <taxon>Bacteria</taxon>
        <taxon>Pseudomonadati</taxon>
        <taxon>Bacteroidota</taxon>
        <taxon>Flavobacteriia</taxon>
        <taxon>Flavobacteriales</taxon>
        <taxon>Flavobacteriaceae</taxon>
        <taxon>Neotamlana</taxon>
    </lineage>
</organism>
<reference evidence="3 4" key="1">
    <citation type="submission" date="2014-11" db="EMBL/GenBank/DDBJ databases">
        <title>Tamlana sedimentorum sp. nov., isolated from shallow sand sediments of the Sea of Japan.</title>
        <authorList>
            <person name="Romanenko L.A."/>
        </authorList>
    </citation>
    <scope>NUCLEOTIDE SEQUENCE [LARGE SCALE GENOMIC DNA]</scope>
    <source>
        <strain evidence="3 4">JCM 19808</strain>
    </source>
</reference>
<dbReference type="InterPro" id="IPR018551">
    <property type="entry name" value="DUF2007"/>
</dbReference>
<evidence type="ECO:0000313" key="3">
    <source>
        <dbReference type="EMBL" id="KJD36476.1"/>
    </source>
</evidence>
<dbReference type="EMBL" id="JTDW01000003">
    <property type="protein sequence ID" value="KJD36476.1"/>
    <property type="molecule type" value="Genomic_DNA"/>
</dbReference>
<evidence type="ECO:0000313" key="4">
    <source>
        <dbReference type="Proteomes" id="UP000032578"/>
    </source>
</evidence>
<keyword evidence="1" id="KW-0472">Membrane</keyword>
<feature type="transmembrane region" description="Helical" evidence="1">
    <location>
        <begin position="105"/>
        <end position="124"/>
    </location>
</feature>
<keyword evidence="4" id="KW-1185">Reference proteome</keyword>
<evidence type="ECO:0000259" key="2">
    <source>
        <dbReference type="Pfam" id="PF09413"/>
    </source>
</evidence>
<dbReference type="OrthoDB" id="8480302at2"/>
<gene>
    <name evidence="3" type="ORF">PW52_04795</name>
</gene>
<name>A0A0D7WBI4_9FLAO</name>
<keyword evidence="1" id="KW-0812">Transmembrane</keyword>
<dbReference type="PATRIC" id="fig|1435349.4.peg.1876"/>
<dbReference type="Pfam" id="PF09413">
    <property type="entry name" value="DUF2007"/>
    <property type="match status" value="1"/>
</dbReference>
<feature type="domain" description="DUF2007" evidence="2">
    <location>
        <begin position="6"/>
        <end position="71"/>
    </location>
</feature>